<evidence type="ECO:0000256" key="2">
    <source>
        <dbReference type="ARBA" id="ARBA00022801"/>
    </source>
</evidence>
<evidence type="ECO:0000259" key="7">
    <source>
        <dbReference type="Pfam" id="PF17137"/>
    </source>
</evidence>
<reference evidence="9 10" key="2">
    <citation type="journal article" date="2015" name="BMC Genomics">
        <title>Analysis of three genomes within the thermophilic bacterial species Caldanaerobacter subterraneus with a focus on carbon monoxide dehydrogenase evolution and hydrolase diversity.</title>
        <authorList>
            <person name="Sant'Anna F.H."/>
            <person name="Lebedinsky A.V."/>
            <person name="Sokolova T.G."/>
            <person name="Robb F.T."/>
            <person name="Gonzalez J.M."/>
        </authorList>
    </citation>
    <scope>NUCLEOTIDE SEQUENCE [LARGE SCALE GENOMIC DNA]</scope>
    <source>
        <strain evidence="9 10">DSM 12653</strain>
    </source>
</reference>
<dbReference type="SUPFAM" id="SSF51445">
    <property type="entry name" value="(Trans)glycosidases"/>
    <property type="match status" value="1"/>
</dbReference>
<evidence type="ECO:0000259" key="8">
    <source>
        <dbReference type="Pfam" id="PF21365"/>
    </source>
</evidence>
<reference evidence="10" key="3">
    <citation type="submission" date="2015-02" db="EMBL/GenBank/DDBJ databases">
        <title>Genome analysis of three genomes within the thermophilic hydrogenogenic bacterial species Caldanaerobacter subterraneus.</title>
        <authorList>
            <person name="Sant'Anna F.H."/>
            <person name="Lebedinsky A."/>
            <person name="Sokolova T."/>
            <person name="Robb F.T."/>
            <person name="Gonzalez J.M."/>
        </authorList>
    </citation>
    <scope>NUCLEOTIDE SEQUENCE [LARGE SCALE GENOMIC DNA]</scope>
    <source>
        <strain evidence="10">DSM 12653</strain>
    </source>
</reference>
<evidence type="ECO:0000256" key="4">
    <source>
        <dbReference type="RuleBase" id="RU361185"/>
    </source>
</evidence>
<evidence type="ECO:0000256" key="3">
    <source>
        <dbReference type="ARBA" id="ARBA00023295"/>
    </source>
</evidence>
<dbReference type="Proteomes" id="UP000010146">
    <property type="component" value="Unassembled WGS sequence"/>
</dbReference>
<feature type="domain" description="Glycosyl hydrolase family 31 C-terminal" evidence="8">
    <location>
        <begin position="564"/>
        <end position="650"/>
    </location>
</feature>
<dbReference type="GO" id="GO:0030246">
    <property type="term" value="F:carbohydrate binding"/>
    <property type="evidence" value="ECO:0007669"/>
    <property type="project" value="InterPro"/>
</dbReference>
<comment type="similarity">
    <text evidence="1 4">Belongs to the glycosyl hydrolase 31 family.</text>
</comment>
<dbReference type="Pfam" id="PF21365">
    <property type="entry name" value="Glyco_hydro_31_3rd"/>
    <property type="match status" value="1"/>
</dbReference>
<gene>
    <name evidence="9" type="ORF">CDSM653_02512</name>
</gene>
<dbReference type="GO" id="GO:0005975">
    <property type="term" value="P:carbohydrate metabolic process"/>
    <property type="evidence" value="ECO:0007669"/>
    <property type="project" value="InterPro"/>
</dbReference>
<dbReference type="InterPro" id="IPR017853">
    <property type="entry name" value="GH"/>
</dbReference>
<dbReference type="PANTHER" id="PTHR22762">
    <property type="entry name" value="ALPHA-GLUCOSIDASE"/>
    <property type="match status" value="1"/>
</dbReference>
<evidence type="ECO:0000259" key="6">
    <source>
        <dbReference type="Pfam" id="PF13802"/>
    </source>
</evidence>
<keyword evidence="2 4" id="KW-0378">Hydrolase</keyword>
<dbReference type="AlphaFoldDB" id="B7R8A9"/>
<dbReference type="InterPro" id="IPR033403">
    <property type="entry name" value="DUF5110"/>
</dbReference>
<dbReference type="Gene3D" id="3.20.20.80">
    <property type="entry name" value="Glycosidases"/>
    <property type="match status" value="1"/>
</dbReference>
<dbReference type="SUPFAM" id="SSF51011">
    <property type="entry name" value="Glycosyl hydrolase domain"/>
    <property type="match status" value="1"/>
</dbReference>
<feature type="domain" description="DUF5110" evidence="7">
    <location>
        <begin position="669"/>
        <end position="733"/>
    </location>
</feature>
<accession>B7R8A9</accession>
<dbReference type="Gene3D" id="2.60.40.1180">
    <property type="entry name" value="Golgi alpha-mannosidase II"/>
    <property type="match status" value="2"/>
</dbReference>
<dbReference type="InterPro" id="IPR030458">
    <property type="entry name" value="Glyco_hydro_31_AS"/>
</dbReference>
<dbReference type="InterPro" id="IPR000322">
    <property type="entry name" value="Glyco_hydro_31_TIM"/>
</dbReference>
<dbReference type="EMBL" id="ABXP02000126">
    <property type="protein sequence ID" value="KKC28455.1"/>
    <property type="molecule type" value="Genomic_DNA"/>
</dbReference>
<reference evidence="9 10" key="1">
    <citation type="submission" date="2008-07" db="EMBL/GenBank/DDBJ databases">
        <authorList>
            <person name="Gonzalez J."/>
            <person name="Sokolova T."/>
            <person name="Ferriera S."/>
            <person name="Johnson J."/>
            <person name="Kravitz S."/>
            <person name="Beeson K."/>
            <person name="Sutton G."/>
            <person name="Rogers Y.-H."/>
            <person name="Friedman R."/>
            <person name="Frazier M."/>
            <person name="Venter J.C."/>
        </authorList>
    </citation>
    <scope>NUCLEOTIDE SEQUENCE [LARGE SCALE GENOMIC DNA]</scope>
    <source>
        <strain evidence="9 10">DSM 12653</strain>
    </source>
</reference>
<dbReference type="PANTHER" id="PTHR22762:SF166">
    <property type="entry name" value="ALPHA-GLUCOSIDASE"/>
    <property type="match status" value="1"/>
</dbReference>
<dbReference type="CDD" id="cd06604">
    <property type="entry name" value="GH31_glucosidase_II_MalA"/>
    <property type="match status" value="1"/>
</dbReference>
<proteinExistence type="inferred from homology"/>
<dbReference type="FunFam" id="2.60.40.1180:FF:000023">
    <property type="entry name" value="neutral alpha-glucosidase AB isoform X2"/>
    <property type="match status" value="1"/>
</dbReference>
<evidence type="ECO:0000259" key="5">
    <source>
        <dbReference type="Pfam" id="PF01055"/>
    </source>
</evidence>
<dbReference type="Pfam" id="PF01055">
    <property type="entry name" value="Glyco_hydro_31_2nd"/>
    <property type="match status" value="1"/>
</dbReference>
<dbReference type="Gene3D" id="2.60.40.1760">
    <property type="entry name" value="glycosyl hydrolase (family 31)"/>
    <property type="match status" value="1"/>
</dbReference>
<feature type="domain" description="Glycoside hydrolase family 31 N-terminal" evidence="6">
    <location>
        <begin position="23"/>
        <end position="186"/>
    </location>
</feature>
<name>B7R8A9_9THEO</name>
<dbReference type="Pfam" id="PF17137">
    <property type="entry name" value="DUF5110"/>
    <property type="match status" value="1"/>
</dbReference>
<protein>
    <submittedName>
        <fullName evidence="9">Alpha-glucosidase</fullName>
    </submittedName>
</protein>
<dbReference type="InterPro" id="IPR011013">
    <property type="entry name" value="Gal_mutarotase_sf_dom"/>
</dbReference>
<sequence>MRRLKMLQRTVEGIVVRSEGKKLELRVITDKIVNIFVTDKEEKRRDTIAIEKKKYDIPDFNVEESKDKVLVLTKDLKVEIDKKTFFITFKDKDGDVINEDYGEGVKLGDSEVRCYKKLREDHFYGFGEKAGYLDKKGEKFEMWNTDEFMTHNQTTKLLYESYPFFIGMNKKHTYGIFLDNSFRSFFNMGEESEEYYYFGAYGGQMNYYFIYGNDIKEVVENYTYLTGRIELPPLWALGNQQSRYSYTPQEKVLEVAKTFREKDIPCDVIYLDIDYMEGYRVFTWNKDTFKNYKEMLKNLKSMGFKVVTIVDPGVKRDYEYFVYREGIENDYFVKDKYGITYVGKVWPGEACFPDFLQDKVRKWWGEKIANFVRDGIDGIWNDMNEPAVFETPTKTMPEDNIHILDGEKISHREAHNVYANYMALATKEGLLKERTNERPFILTRAAFAGIQRYAAMWTGDNRSLYEHLLMMMPMLMNVGLSGQPFAGADVGGFEGDCSEELFIRWIEAAVFTPFLRVHSAIGTKDQEPWSFGKRAEDIARKFIKIRYELLPYIYDLFYEASKKGYPVMRPLVFEYQEDENTHKIYDEFMLGQNLLIAPVYLPSKDRREVYLPSGIWYDYFTGERYEGGNYYLVEAPIDTIPVFVKEGAIIVKQKPLSYVEEDRIEEKVVEIYRGNRGKYVHYEDDGKTLDYKKGVYNLFEIEFEYFDGEIDIKFDKVHFGYEDGAKKYRFVLKNFDEVKKVKINGEEVEEYEIVVK</sequence>
<keyword evidence="3 4" id="KW-0326">Glycosidase</keyword>
<dbReference type="InterPro" id="IPR025887">
    <property type="entry name" value="Glyco_hydro_31_N_dom"/>
</dbReference>
<comment type="caution">
    <text evidence="9">The sequence shown here is derived from an EMBL/GenBank/DDBJ whole genome shotgun (WGS) entry which is preliminary data.</text>
</comment>
<feature type="domain" description="Glycoside hydrolase family 31 TIM barrel" evidence="5">
    <location>
        <begin position="230"/>
        <end position="556"/>
    </location>
</feature>
<dbReference type="GO" id="GO:0004553">
    <property type="term" value="F:hydrolase activity, hydrolyzing O-glycosyl compounds"/>
    <property type="evidence" value="ECO:0007669"/>
    <property type="project" value="InterPro"/>
</dbReference>
<dbReference type="InterPro" id="IPR048395">
    <property type="entry name" value="Glyco_hydro_31_C"/>
</dbReference>
<evidence type="ECO:0000313" key="10">
    <source>
        <dbReference type="Proteomes" id="UP000010146"/>
    </source>
</evidence>
<dbReference type="CDD" id="cd14752">
    <property type="entry name" value="GH31_N"/>
    <property type="match status" value="1"/>
</dbReference>
<organism evidence="9 10">
    <name type="scientific">Caldanaerobacter subterraneus subsp. pacificus DSM 12653</name>
    <dbReference type="NCBI Taxonomy" id="391606"/>
    <lineage>
        <taxon>Bacteria</taxon>
        <taxon>Bacillati</taxon>
        <taxon>Bacillota</taxon>
        <taxon>Clostridia</taxon>
        <taxon>Thermoanaerobacterales</taxon>
        <taxon>Thermoanaerobacteraceae</taxon>
        <taxon>Caldanaerobacter</taxon>
    </lineage>
</organism>
<dbReference type="InterPro" id="IPR013780">
    <property type="entry name" value="Glyco_hydro_b"/>
</dbReference>
<dbReference type="SUPFAM" id="SSF74650">
    <property type="entry name" value="Galactose mutarotase-like"/>
    <property type="match status" value="1"/>
</dbReference>
<evidence type="ECO:0000256" key="1">
    <source>
        <dbReference type="ARBA" id="ARBA00007806"/>
    </source>
</evidence>
<dbReference type="PROSITE" id="PS00129">
    <property type="entry name" value="GLYCOSYL_HYDROL_F31_1"/>
    <property type="match status" value="1"/>
</dbReference>
<evidence type="ECO:0000313" key="9">
    <source>
        <dbReference type="EMBL" id="KKC28455.1"/>
    </source>
</evidence>
<dbReference type="Pfam" id="PF13802">
    <property type="entry name" value="Gal_mutarotas_2"/>
    <property type="match status" value="1"/>
</dbReference>